<evidence type="ECO:0000313" key="2">
    <source>
        <dbReference type="Proteomes" id="UP000814033"/>
    </source>
</evidence>
<gene>
    <name evidence="1" type="ORF">FA95DRAFT_1567555</name>
</gene>
<protein>
    <submittedName>
        <fullName evidence="1">Uncharacterized protein</fullName>
    </submittedName>
</protein>
<reference evidence="1" key="2">
    <citation type="journal article" date="2022" name="New Phytol.">
        <title>Evolutionary transition to the ectomycorrhizal habit in the genomes of a hyperdiverse lineage of mushroom-forming fungi.</title>
        <authorList>
            <person name="Looney B."/>
            <person name="Miyauchi S."/>
            <person name="Morin E."/>
            <person name="Drula E."/>
            <person name="Courty P.E."/>
            <person name="Kohler A."/>
            <person name="Kuo A."/>
            <person name="LaButti K."/>
            <person name="Pangilinan J."/>
            <person name="Lipzen A."/>
            <person name="Riley R."/>
            <person name="Andreopoulos W."/>
            <person name="He G."/>
            <person name="Johnson J."/>
            <person name="Nolan M."/>
            <person name="Tritt A."/>
            <person name="Barry K.W."/>
            <person name="Grigoriev I.V."/>
            <person name="Nagy L.G."/>
            <person name="Hibbett D."/>
            <person name="Henrissat B."/>
            <person name="Matheny P.B."/>
            <person name="Labbe J."/>
            <person name="Martin F.M."/>
        </authorList>
    </citation>
    <scope>NUCLEOTIDE SEQUENCE</scope>
    <source>
        <strain evidence="1">FP105234-sp</strain>
    </source>
</reference>
<organism evidence="1 2">
    <name type="scientific">Auriscalpium vulgare</name>
    <dbReference type="NCBI Taxonomy" id="40419"/>
    <lineage>
        <taxon>Eukaryota</taxon>
        <taxon>Fungi</taxon>
        <taxon>Dikarya</taxon>
        <taxon>Basidiomycota</taxon>
        <taxon>Agaricomycotina</taxon>
        <taxon>Agaricomycetes</taxon>
        <taxon>Russulales</taxon>
        <taxon>Auriscalpiaceae</taxon>
        <taxon>Auriscalpium</taxon>
    </lineage>
</organism>
<accession>A0ACB8R5C6</accession>
<keyword evidence="2" id="KW-1185">Reference proteome</keyword>
<comment type="caution">
    <text evidence="1">The sequence shown here is derived from an EMBL/GenBank/DDBJ whole genome shotgun (WGS) entry which is preliminary data.</text>
</comment>
<evidence type="ECO:0000313" key="1">
    <source>
        <dbReference type="EMBL" id="KAI0038761.1"/>
    </source>
</evidence>
<dbReference type="Proteomes" id="UP000814033">
    <property type="component" value="Unassembled WGS sequence"/>
</dbReference>
<reference evidence="1" key="1">
    <citation type="submission" date="2021-02" db="EMBL/GenBank/DDBJ databases">
        <authorList>
            <consortium name="DOE Joint Genome Institute"/>
            <person name="Ahrendt S."/>
            <person name="Looney B.P."/>
            <person name="Miyauchi S."/>
            <person name="Morin E."/>
            <person name="Drula E."/>
            <person name="Courty P.E."/>
            <person name="Chicoki N."/>
            <person name="Fauchery L."/>
            <person name="Kohler A."/>
            <person name="Kuo A."/>
            <person name="Labutti K."/>
            <person name="Pangilinan J."/>
            <person name="Lipzen A."/>
            <person name="Riley R."/>
            <person name="Andreopoulos W."/>
            <person name="He G."/>
            <person name="Johnson J."/>
            <person name="Barry K.W."/>
            <person name="Grigoriev I.V."/>
            <person name="Nagy L."/>
            <person name="Hibbett D."/>
            <person name="Henrissat B."/>
            <person name="Matheny P.B."/>
            <person name="Labbe J."/>
            <person name="Martin F."/>
        </authorList>
    </citation>
    <scope>NUCLEOTIDE SEQUENCE</scope>
    <source>
        <strain evidence="1">FP105234-sp</strain>
    </source>
</reference>
<dbReference type="EMBL" id="MU276418">
    <property type="protein sequence ID" value="KAI0038761.1"/>
    <property type="molecule type" value="Genomic_DNA"/>
</dbReference>
<name>A0ACB8R5C6_9AGAM</name>
<sequence length="153" mass="16046">MPVELLVPALLLANIAQAAYAVRAPRAPHAPLPAQSPGVLRSAKKGQQPVSPLAKSWRGKGALSPNTTPQRQRPFSASSHPQTPLSDPHNLAHSYSLSFPASSPDASFTSTTSSLPPTPSPVSAYRGRRGAPGRALDASLLSRLTQTDSDEEP</sequence>
<proteinExistence type="predicted"/>